<organism evidence="2 3">
    <name type="scientific">Erwinia phage pEa_SNUABM_7</name>
    <dbReference type="NCBI Taxonomy" id="2866695"/>
    <lineage>
        <taxon>Viruses</taxon>
        <taxon>Duplodnaviria</taxon>
        <taxon>Heunggongvirae</taxon>
        <taxon>Uroviricota</taxon>
        <taxon>Caudoviricetes</taxon>
        <taxon>Snuvirus</taxon>
        <taxon>Snuvirus SNUABM7</taxon>
    </lineage>
</organism>
<evidence type="ECO:0000313" key="2">
    <source>
        <dbReference type="EMBL" id="QYW04867.1"/>
    </source>
</evidence>
<protein>
    <submittedName>
        <fullName evidence="2">Uncharacterized protein</fullName>
    </submittedName>
</protein>
<gene>
    <name evidence="2" type="ORF">pEaSNUABM7_00199</name>
</gene>
<evidence type="ECO:0000313" key="3">
    <source>
        <dbReference type="Proteomes" id="UP000827609"/>
    </source>
</evidence>
<name>A0AAE7WSD8_9CAUD</name>
<feature type="compositionally biased region" description="Basic residues" evidence="1">
    <location>
        <begin position="316"/>
        <end position="326"/>
    </location>
</feature>
<sequence length="333" mass="35587">MSLIKINLAEFAVSESAKAKPAYHLVPIGGAQALVIDSKHKSAVTKAVANLKKAKTLGVSAAKLGVATEKLKLKLSQAQTPAKKAPIREKISDNKAAIKHGVTEAKALAKAAADLLKKAGLSALDLSIKASYITQTDPTYTLGKISKAKPDSFRAKDGAHRTVPLKPRYATGDKFDKIGEKIAASGKAPAVKTTKRLVTKPVTKKAAAPKVDEGKKHLNNIYKSSSALRSIIDKLEKYQEKAASAKLYGDADGNIHYDNGKLKLKITHASGNSYVVDSGKRKETLSKASLTSYLSQTVGISAREDKRASDKAAGIKTKRLPKRKPRPLTQYNA</sequence>
<dbReference type="EMBL" id="MZ475896">
    <property type="protein sequence ID" value="QYW04867.1"/>
    <property type="molecule type" value="Genomic_DNA"/>
</dbReference>
<proteinExistence type="predicted"/>
<feature type="region of interest" description="Disordered" evidence="1">
    <location>
        <begin position="301"/>
        <end position="333"/>
    </location>
</feature>
<dbReference type="Proteomes" id="UP000827609">
    <property type="component" value="Segment"/>
</dbReference>
<keyword evidence="3" id="KW-1185">Reference proteome</keyword>
<reference evidence="2" key="1">
    <citation type="submission" date="2021-06" db="EMBL/GenBank/DDBJ databases">
        <title>Complete genome sequence of Erwinia phage pEa_SNUABM_7.</title>
        <authorList>
            <person name="Kim S.G."/>
            <person name="Park S.C."/>
        </authorList>
    </citation>
    <scope>NUCLEOTIDE SEQUENCE</scope>
</reference>
<accession>A0AAE7WSD8</accession>
<evidence type="ECO:0000256" key="1">
    <source>
        <dbReference type="SAM" id="MobiDB-lite"/>
    </source>
</evidence>